<gene>
    <name evidence="1" type="ORF">ANCDUO_23523</name>
</gene>
<reference evidence="1 2" key="1">
    <citation type="submission" date="2013-12" db="EMBL/GenBank/DDBJ databases">
        <title>Draft genome of the parsitic nematode Ancylostoma duodenale.</title>
        <authorList>
            <person name="Mitreva M."/>
        </authorList>
    </citation>
    <scope>NUCLEOTIDE SEQUENCE [LARGE SCALE GENOMIC DNA]</scope>
    <source>
        <strain evidence="1 2">Zhejiang</strain>
    </source>
</reference>
<organism evidence="1 2">
    <name type="scientific">Ancylostoma duodenale</name>
    <dbReference type="NCBI Taxonomy" id="51022"/>
    <lineage>
        <taxon>Eukaryota</taxon>
        <taxon>Metazoa</taxon>
        <taxon>Ecdysozoa</taxon>
        <taxon>Nematoda</taxon>
        <taxon>Chromadorea</taxon>
        <taxon>Rhabditida</taxon>
        <taxon>Rhabditina</taxon>
        <taxon>Rhabditomorpha</taxon>
        <taxon>Strongyloidea</taxon>
        <taxon>Ancylostomatidae</taxon>
        <taxon>Ancylostomatinae</taxon>
        <taxon>Ancylostoma</taxon>
    </lineage>
</organism>
<dbReference type="InterPro" id="IPR019424">
    <property type="entry name" value="7TM_GPCR_Srsx"/>
</dbReference>
<proteinExistence type="predicted"/>
<dbReference type="Proteomes" id="UP000054047">
    <property type="component" value="Unassembled WGS sequence"/>
</dbReference>
<sequence length="72" mass="8351">MLRKLVQIAAVDITTRKRRIKSVAGQSTNRIGLRMKSPCHILIACTCFSDLLHELGQYPFVYHYFRNSELKL</sequence>
<evidence type="ECO:0000313" key="2">
    <source>
        <dbReference type="Proteomes" id="UP000054047"/>
    </source>
</evidence>
<dbReference type="Pfam" id="PF10320">
    <property type="entry name" value="7TM_GPCR_Srsx"/>
    <property type="match status" value="1"/>
</dbReference>
<accession>A0A0C2FNL9</accession>
<protein>
    <submittedName>
        <fullName evidence="1">Uncharacterized protein</fullName>
    </submittedName>
</protein>
<name>A0A0C2FNL9_9BILA</name>
<evidence type="ECO:0000313" key="1">
    <source>
        <dbReference type="EMBL" id="KIH46426.1"/>
    </source>
</evidence>
<dbReference type="OrthoDB" id="5820127at2759"/>
<keyword evidence="2" id="KW-1185">Reference proteome</keyword>
<dbReference type="AlphaFoldDB" id="A0A0C2FNL9"/>
<dbReference type="EMBL" id="KN769301">
    <property type="protein sequence ID" value="KIH46426.1"/>
    <property type="molecule type" value="Genomic_DNA"/>
</dbReference>